<dbReference type="STRING" id="690879.TSACC_22447"/>
<dbReference type="GO" id="GO:1902929">
    <property type="term" value="C:plasma membrane of growing cell tip"/>
    <property type="evidence" value="ECO:0007669"/>
    <property type="project" value="TreeGrafter"/>
</dbReference>
<dbReference type="InterPro" id="IPR013431">
    <property type="entry name" value="Delta_60_rpt"/>
</dbReference>
<dbReference type="NCBIfam" id="TIGR02608">
    <property type="entry name" value="delta_60_rpt"/>
    <property type="match status" value="3"/>
</dbReference>
<feature type="signal peptide" evidence="1">
    <location>
        <begin position="1"/>
        <end position="17"/>
    </location>
</feature>
<dbReference type="Pfam" id="PF17164">
    <property type="entry name" value="DUF5122"/>
    <property type="match status" value="3"/>
</dbReference>
<keyword evidence="3" id="KW-1185">Reference proteome</keyword>
<protein>
    <submittedName>
        <fullName evidence="2">Delta-60 repeat domain-containing protein</fullName>
    </submittedName>
</protein>
<dbReference type="InParanoid" id="A0A146G8K0"/>
<dbReference type="EMBL" id="BDCO01000002">
    <property type="protein sequence ID" value="GAT34025.1"/>
    <property type="molecule type" value="Genomic_DNA"/>
</dbReference>
<evidence type="ECO:0000313" key="3">
    <source>
        <dbReference type="Proteomes" id="UP000076023"/>
    </source>
</evidence>
<feature type="chain" id="PRO_5007524713" evidence="1">
    <location>
        <begin position="18"/>
        <end position="233"/>
    </location>
</feature>
<dbReference type="SUPFAM" id="SSF63829">
    <property type="entry name" value="Calcium-dependent phosphotriesterase"/>
    <property type="match status" value="1"/>
</dbReference>
<keyword evidence="1" id="KW-0732">Signal</keyword>
<organism evidence="2 3">
    <name type="scientific">Terrimicrobium sacchariphilum</name>
    <dbReference type="NCBI Taxonomy" id="690879"/>
    <lineage>
        <taxon>Bacteria</taxon>
        <taxon>Pseudomonadati</taxon>
        <taxon>Verrucomicrobiota</taxon>
        <taxon>Terrimicrobiia</taxon>
        <taxon>Terrimicrobiales</taxon>
        <taxon>Terrimicrobiaceae</taxon>
        <taxon>Terrimicrobium</taxon>
    </lineage>
</organism>
<evidence type="ECO:0000256" key="1">
    <source>
        <dbReference type="SAM" id="SignalP"/>
    </source>
</evidence>
<dbReference type="RefSeq" id="WP_075079699.1">
    <property type="nucleotide sequence ID" value="NZ_BDCO01000002.1"/>
</dbReference>
<dbReference type="AlphaFoldDB" id="A0A146G8K0"/>
<comment type="caution">
    <text evidence="2">The sequence shown here is derived from an EMBL/GenBank/DDBJ whole genome shotgun (WGS) entry which is preliminary data.</text>
</comment>
<gene>
    <name evidence="2" type="ORF">TSACC_22447</name>
</gene>
<proteinExistence type="predicted"/>
<dbReference type="OrthoDB" id="189305at2"/>
<sequence>MPLLLVLLLALSSSVFAQSSVENRSAFTTEPGVQGEVNAIAIQPDGKVIIGGRFNSVNGQPRGSLARLNPDGTLDMAFANSFEAGVNGQVFALALQADGSVIVGGTFTQANSFGTYNIARYKADGTVDQTFGAGNGVASPGTDGPVFALAIQPDGKVVLGGSFSLVLGQPRRSVARLNADGTLDAPVVSDPQAVSGTVKSVVLDTKNALVAGGRFSVQKQTAQNLLKTSPAGN</sequence>
<dbReference type="PANTHER" id="PTHR31778">
    <property type="entry name" value="BUD SITE SELECTION PROTEIN RAX2"/>
    <property type="match status" value="1"/>
</dbReference>
<dbReference type="Gene3D" id="2.80.10.50">
    <property type="match status" value="2"/>
</dbReference>
<dbReference type="Proteomes" id="UP000076023">
    <property type="component" value="Unassembled WGS sequence"/>
</dbReference>
<name>A0A146G8K0_TERSA</name>
<dbReference type="PANTHER" id="PTHR31778:SF2">
    <property type="entry name" value="BUD SITE SELECTION PROTEIN RAX2"/>
    <property type="match status" value="1"/>
</dbReference>
<evidence type="ECO:0000313" key="2">
    <source>
        <dbReference type="EMBL" id="GAT34025.1"/>
    </source>
</evidence>
<accession>A0A146G8K0</accession>
<reference evidence="3" key="1">
    <citation type="journal article" date="2017" name="Genome Announc.">
        <title>Draft Genome Sequence of Terrimicrobium sacchariphilum NM-5T, a Facultative Anaerobic Soil Bacterium of the Class Spartobacteria.</title>
        <authorList>
            <person name="Qiu Y.L."/>
            <person name="Tourlousse D.M."/>
            <person name="Matsuura N."/>
            <person name="Ohashi A."/>
            <person name="Sekiguchi Y."/>
        </authorList>
    </citation>
    <scope>NUCLEOTIDE SEQUENCE [LARGE SCALE GENOMIC DNA]</scope>
    <source>
        <strain evidence="3">NM-5</strain>
    </source>
</reference>